<dbReference type="Pfam" id="PF10383">
    <property type="entry name" value="Clr2"/>
    <property type="match status" value="1"/>
</dbReference>
<feature type="region of interest" description="Disordered" evidence="1">
    <location>
        <begin position="275"/>
        <end position="294"/>
    </location>
</feature>
<evidence type="ECO:0000259" key="3">
    <source>
        <dbReference type="Pfam" id="PF16761"/>
    </source>
</evidence>
<feature type="domain" description="Cryptic loci regulator 2 N-terminal" evidence="3">
    <location>
        <begin position="58"/>
        <end position="124"/>
    </location>
</feature>
<reference evidence="4" key="1">
    <citation type="submission" date="2020-11" db="EMBL/GenBank/DDBJ databases">
        <authorList>
            <person name="Koelle M."/>
            <person name="Horta M.A.C."/>
            <person name="Nowrousian M."/>
            <person name="Ohm R.A."/>
            <person name="Benz P."/>
            <person name="Pilgard A."/>
        </authorList>
    </citation>
    <scope>NUCLEOTIDE SEQUENCE</scope>
    <source>
        <strain evidence="4">FPRL280</strain>
    </source>
</reference>
<dbReference type="InterPro" id="IPR038986">
    <property type="entry name" value="Clr2"/>
</dbReference>
<sequence length="804" mass="89099">MLPRNTQRIVDNEGNVNFMRPVDDNESTAISWRVGVAAQIAKKLAYPVTNIDLEGQKYVLRSFPDGYQLFDHNKGPATAPRHDPYLCGSKLVNRFRSVNEFIPHAIWLMQDATSDRANCECKYCAKKPQRQVTDALDLPRQRASGTPSATPSKGLRRLREPRVVKNKPYAAVRRVPKPVKQLTGPEQALAPERDADIRAGLVGDAPRWYRRGELLWCALDPPIRGRTEADTIYFWPGIVHDVAVKTEAIPRVVEAGGQSASGNIDMTALYVQDTEENSAAKPDESHEPYLPQDSDQKVPWTVRQWNVYTMKLLAVTHEYFVSDSQLLPYLAHAPSEELTRTAFHELMNLLDETPIPEMDKDLSRVFPFNPVHQDADGTSSTQSGQDRFRQAVAPFTLAVQIASNLARFWCQTDEWECKYTVSPAMPPSNSQAPEPAHLSTDQHSLHALITQSMANNATTDLSARASAQNLSQTVTQTRFQGLWWGAERIWTDELVRLKLARCQFAPEGTDVILPPSGPSKSTLAFAEAAGAKGEIDPRMMGAGEKGLFLRLEGVFAVEVTKEDGTISKECRASGTLYELADEALEDENMSGVHATGPESVSQVGNGPSFMPGPSPLKPPPLPNPDPTVPLEETAAAAISQTVPLSGRPKKRTVGGQLSHPVLSTFYPLPEPPRGYKFRAIHPSGHEVVLSLSLISGRYYPQLLAHPLMVPTVQKAFHLPPEQGGLFEHRHLWAMEGLLPGVHQSMEPAAWKGSRFIMFKDADAQARAQFHQLWANCKREREQLEQGVVVPVQPHEIIDVDMLPS</sequence>
<evidence type="ECO:0000256" key="1">
    <source>
        <dbReference type="SAM" id="MobiDB-lite"/>
    </source>
</evidence>
<dbReference type="InterPro" id="IPR031915">
    <property type="entry name" value="Clr2_N"/>
</dbReference>
<dbReference type="InterPro" id="IPR018839">
    <property type="entry name" value="Tscrpt-silencing_Clr2_C"/>
</dbReference>
<reference evidence="4" key="2">
    <citation type="journal article" name="Front. Microbiol.">
        <title>Degradative Capacity of Two Strains of Rhodonia placenta: From Phenotype to Genotype.</title>
        <authorList>
            <person name="Kolle M."/>
            <person name="Horta M.A.C."/>
            <person name="Nowrousian M."/>
            <person name="Ohm R.A."/>
            <person name="Benz J.P."/>
            <person name="Pilgard A."/>
        </authorList>
    </citation>
    <scope>NUCLEOTIDE SEQUENCE</scope>
    <source>
        <strain evidence="4">FPRL280</strain>
    </source>
</reference>
<feature type="region of interest" description="Disordered" evidence="1">
    <location>
        <begin position="594"/>
        <end position="618"/>
    </location>
</feature>
<dbReference type="AlphaFoldDB" id="A0A8H7P0R4"/>
<dbReference type="GO" id="GO:0033553">
    <property type="term" value="C:rDNA heterochromatin"/>
    <property type="evidence" value="ECO:0007669"/>
    <property type="project" value="TreeGrafter"/>
</dbReference>
<dbReference type="GO" id="GO:0031934">
    <property type="term" value="C:mating-type region heterochromatin"/>
    <property type="evidence" value="ECO:0007669"/>
    <property type="project" value="TreeGrafter"/>
</dbReference>
<organism evidence="4 5">
    <name type="scientific">Rhodonia placenta</name>
    <dbReference type="NCBI Taxonomy" id="104341"/>
    <lineage>
        <taxon>Eukaryota</taxon>
        <taxon>Fungi</taxon>
        <taxon>Dikarya</taxon>
        <taxon>Basidiomycota</taxon>
        <taxon>Agaricomycotina</taxon>
        <taxon>Agaricomycetes</taxon>
        <taxon>Polyporales</taxon>
        <taxon>Adustoporiaceae</taxon>
        <taxon>Rhodonia</taxon>
    </lineage>
</organism>
<evidence type="ECO:0000313" key="4">
    <source>
        <dbReference type="EMBL" id="KAF9812619.1"/>
    </source>
</evidence>
<evidence type="ECO:0000259" key="2">
    <source>
        <dbReference type="Pfam" id="PF10383"/>
    </source>
</evidence>
<dbReference type="PANTHER" id="PTHR38046">
    <property type="entry name" value="CRYPTIC LOCI REGULATOR 2"/>
    <property type="match status" value="1"/>
</dbReference>
<dbReference type="GO" id="GO:0070824">
    <property type="term" value="C:SHREC complex"/>
    <property type="evidence" value="ECO:0007669"/>
    <property type="project" value="InterPro"/>
</dbReference>
<evidence type="ECO:0008006" key="6">
    <source>
        <dbReference type="Google" id="ProtNLM"/>
    </source>
</evidence>
<dbReference type="GO" id="GO:0030466">
    <property type="term" value="P:silent mating-type cassette heterochromatin formation"/>
    <property type="evidence" value="ECO:0007669"/>
    <property type="project" value="TreeGrafter"/>
</dbReference>
<dbReference type="Proteomes" id="UP000639403">
    <property type="component" value="Unassembled WGS sequence"/>
</dbReference>
<comment type="caution">
    <text evidence="4">The sequence shown here is derived from an EMBL/GenBank/DDBJ whole genome shotgun (WGS) entry which is preliminary data.</text>
</comment>
<accession>A0A8H7P0R4</accession>
<protein>
    <recommendedName>
        <fullName evidence="6">Cryptic loci regulator 2 N-terminal domain-containing protein</fullName>
    </recommendedName>
</protein>
<evidence type="ECO:0000313" key="5">
    <source>
        <dbReference type="Proteomes" id="UP000639403"/>
    </source>
</evidence>
<feature type="domain" description="Cryptic loci regulator 2 C-terminal" evidence="2">
    <location>
        <begin position="479"/>
        <end position="700"/>
    </location>
</feature>
<dbReference type="Pfam" id="PF16761">
    <property type="entry name" value="Clr2_transil"/>
    <property type="match status" value="1"/>
</dbReference>
<proteinExistence type="predicted"/>
<name>A0A8H7P0R4_9APHY</name>
<gene>
    <name evidence="4" type="ORF">IEO21_06090</name>
</gene>
<dbReference type="PANTHER" id="PTHR38046:SF1">
    <property type="entry name" value="CRYPTIC LOCI REGULATOR 2"/>
    <property type="match status" value="1"/>
</dbReference>
<dbReference type="EMBL" id="JADOXO010000127">
    <property type="protein sequence ID" value="KAF9812619.1"/>
    <property type="molecule type" value="Genomic_DNA"/>
</dbReference>
<feature type="region of interest" description="Disordered" evidence="1">
    <location>
        <begin position="134"/>
        <end position="155"/>
    </location>
</feature>